<proteinExistence type="predicted"/>
<sequence>MGFSSSIVNQEQTTIAAVGRATYISQGKESVSRITKYDYTNRCIAMGLGSYNEQSNNFKKIV</sequence>
<keyword evidence="2" id="KW-1185">Reference proteome</keyword>
<reference evidence="1 2" key="1">
    <citation type="submission" date="2021-06" db="EMBL/GenBank/DDBJ databases">
        <authorList>
            <person name="Kallberg Y."/>
            <person name="Tangrot J."/>
            <person name="Rosling A."/>
        </authorList>
    </citation>
    <scope>NUCLEOTIDE SEQUENCE [LARGE SCALE GENOMIC DNA]</scope>
    <source>
        <strain evidence="1 2">120-4 pot B 10/14</strain>
    </source>
</reference>
<protein>
    <submittedName>
        <fullName evidence="1">5278_t:CDS:1</fullName>
    </submittedName>
</protein>
<accession>A0ABN7UX52</accession>
<dbReference type="Proteomes" id="UP000789901">
    <property type="component" value="Unassembled WGS sequence"/>
</dbReference>
<evidence type="ECO:0000313" key="2">
    <source>
        <dbReference type="Proteomes" id="UP000789901"/>
    </source>
</evidence>
<organism evidence="1 2">
    <name type="scientific">Gigaspora margarita</name>
    <dbReference type="NCBI Taxonomy" id="4874"/>
    <lineage>
        <taxon>Eukaryota</taxon>
        <taxon>Fungi</taxon>
        <taxon>Fungi incertae sedis</taxon>
        <taxon>Mucoromycota</taxon>
        <taxon>Glomeromycotina</taxon>
        <taxon>Glomeromycetes</taxon>
        <taxon>Diversisporales</taxon>
        <taxon>Gigasporaceae</taxon>
        <taxon>Gigaspora</taxon>
    </lineage>
</organism>
<name>A0ABN7UX52_GIGMA</name>
<feature type="non-terminal residue" evidence="1">
    <location>
        <position position="62"/>
    </location>
</feature>
<evidence type="ECO:0000313" key="1">
    <source>
        <dbReference type="EMBL" id="CAG8680144.1"/>
    </source>
</evidence>
<gene>
    <name evidence="1" type="ORF">GMARGA_LOCUS10910</name>
</gene>
<comment type="caution">
    <text evidence="1">The sequence shown here is derived from an EMBL/GenBank/DDBJ whole genome shotgun (WGS) entry which is preliminary data.</text>
</comment>
<dbReference type="EMBL" id="CAJVQB010006235">
    <property type="protein sequence ID" value="CAG8680144.1"/>
    <property type="molecule type" value="Genomic_DNA"/>
</dbReference>